<gene>
    <name evidence="6" type="ORF">PTSG_12429</name>
</gene>
<name>F2UCK6_SALR5</name>
<dbReference type="KEGG" id="sre:PTSG_12429"/>
<feature type="region of interest" description="Disordered" evidence="4">
    <location>
        <begin position="220"/>
        <end position="263"/>
    </location>
</feature>
<dbReference type="PANTHER" id="PTHR42748:SF30">
    <property type="entry name" value="NMRA-LIKE DOMAIN-CONTAINING PROTEIN"/>
    <property type="match status" value="1"/>
</dbReference>
<evidence type="ECO:0000256" key="2">
    <source>
        <dbReference type="ARBA" id="ARBA00022857"/>
    </source>
</evidence>
<dbReference type="GO" id="GO:0005634">
    <property type="term" value="C:nucleus"/>
    <property type="evidence" value="ECO:0007669"/>
    <property type="project" value="TreeGrafter"/>
</dbReference>
<comment type="similarity">
    <text evidence="1">Belongs to the NmrA-type oxidoreductase family.</text>
</comment>
<dbReference type="Pfam" id="PF05368">
    <property type="entry name" value="NmrA"/>
    <property type="match status" value="1"/>
</dbReference>
<dbReference type="InterPro" id="IPR051164">
    <property type="entry name" value="NmrA-like_oxidored"/>
</dbReference>
<dbReference type="InterPro" id="IPR036291">
    <property type="entry name" value="NAD(P)-bd_dom_sf"/>
</dbReference>
<sequence>MPAERVSRVVVSTHHTVMVPPAVVLGAVVLALAVASSQPPLSIKPILVIGGTGIQGKLMAALEELHGLGFRELRTVSRNASSARARELSSTLGVHVIEGSLESATTLSAALQGCAAAFLVTFTDFHDDEGERRTGRALLDAAHAAHVPHIVWSSGDRTGVRWLDSKADLEQYANSLAFESVLSIRSGFFFENLVTKGGQQRFSVDIVGAGLGGGGGGAGGGGDGGINHDHDGVAGNDSGSKKSSGNSGGSSCQNQRQQQQQQQEVAVVEIGLYSPFPKDQRIPMHAASDVGLFAARSITDTLRHTQSSPLTLRLAQLWQWLKGPTWRPRFAENSGGGDDSGGGSGGRDSGIDQRESFVSSLPSSRARQRHFVRVVGDVITGAEYCASVESIVQRRFSHSDVAIACQYHVVSPDTIERQLPGPAGAKIADLYRRVLDGQLDHLHTQHAILSARESAPAARTLAQWLEDEGARVFAAAVNTTLELAKGS</sequence>
<keyword evidence="2" id="KW-0521">NADP</keyword>
<dbReference type="OrthoDB" id="419598at2759"/>
<dbReference type="InParanoid" id="F2UCK6"/>
<feature type="compositionally biased region" description="Low complexity" evidence="4">
    <location>
        <begin position="241"/>
        <end position="263"/>
    </location>
</feature>
<evidence type="ECO:0000313" key="7">
    <source>
        <dbReference type="Proteomes" id="UP000007799"/>
    </source>
</evidence>
<protein>
    <recommendedName>
        <fullName evidence="5">NmrA-like domain-containing protein</fullName>
    </recommendedName>
</protein>
<evidence type="ECO:0000313" key="6">
    <source>
        <dbReference type="EMBL" id="EGD74313.1"/>
    </source>
</evidence>
<feature type="domain" description="NmrA-like" evidence="5">
    <location>
        <begin position="44"/>
        <end position="195"/>
    </location>
</feature>
<feature type="region of interest" description="Disordered" evidence="4">
    <location>
        <begin position="328"/>
        <end position="362"/>
    </location>
</feature>
<dbReference type="SUPFAM" id="SSF51735">
    <property type="entry name" value="NAD(P)-binding Rossmann-fold domains"/>
    <property type="match status" value="1"/>
</dbReference>
<proteinExistence type="inferred from homology"/>
<dbReference type="GO" id="GO:0016491">
    <property type="term" value="F:oxidoreductase activity"/>
    <property type="evidence" value="ECO:0007669"/>
    <property type="project" value="UniProtKB-KW"/>
</dbReference>
<dbReference type="Proteomes" id="UP000007799">
    <property type="component" value="Unassembled WGS sequence"/>
</dbReference>
<dbReference type="InterPro" id="IPR008030">
    <property type="entry name" value="NmrA-like"/>
</dbReference>
<dbReference type="Gene3D" id="3.40.50.720">
    <property type="entry name" value="NAD(P)-binding Rossmann-like Domain"/>
    <property type="match status" value="1"/>
</dbReference>
<evidence type="ECO:0000259" key="5">
    <source>
        <dbReference type="Pfam" id="PF05368"/>
    </source>
</evidence>
<keyword evidence="7" id="KW-1185">Reference proteome</keyword>
<dbReference type="EMBL" id="GL832968">
    <property type="protein sequence ID" value="EGD74313.1"/>
    <property type="molecule type" value="Genomic_DNA"/>
</dbReference>
<keyword evidence="3" id="KW-0560">Oxidoreductase</keyword>
<evidence type="ECO:0000256" key="4">
    <source>
        <dbReference type="SAM" id="MobiDB-lite"/>
    </source>
</evidence>
<evidence type="ECO:0000256" key="1">
    <source>
        <dbReference type="ARBA" id="ARBA00006328"/>
    </source>
</evidence>
<evidence type="ECO:0000256" key="3">
    <source>
        <dbReference type="ARBA" id="ARBA00023002"/>
    </source>
</evidence>
<dbReference type="PANTHER" id="PTHR42748">
    <property type="entry name" value="NITROGEN METABOLITE REPRESSION PROTEIN NMRA FAMILY MEMBER"/>
    <property type="match status" value="1"/>
</dbReference>
<organism evidence="7">
    <name type="scientific">Salpingoeca rosetta (strain ATCC 50818 / BSB-021)</name>
    <dbReference type="NCBI Taxonomy" id="946362"/>
    <lineage>
        <taxon>Eukaryota</taxon>
        <taxon>Choanoflagellata</taxon>
        <taxon>Craspedida</taxon>
        <taxon>Salpingoecidae</taxon>
        <taxon>Salpingoeca</taxon>
    </lineage>
</organism>
<dbReference type="AlphaFoldDB" id="F2UCK6"/>
<feature type="compositionally biased region" description="Gly residues" evidence="4">
    <location>
        <begin position="334"/>
        <end position="348"/>
    </location>
</feature>
<reference evidence="6" key="1">
    <citation type="submission" date="2009-08" db="EMBL/GenBank/DDBJ databases">
        <title>Annotation of Salpingoeca rosetta.</title>
        <authorList>
            <consortium name="The Broad Institute Genome Sequencing Platform"/>
            <person name="Russ C."/>
            <person name="Cuomo C."/>
            <person name="Burger G."/>
            <person name="Gray M.W."/>
            <person name="Holland P.W.H."/>
            <person name="King N."/>
            <person name="Lang F.B.F."/>
            <person name="Roger A.J."/>
            <person name="Ruiz-Trillo I."/>
            <person name="Young S.K."/>
            <person name="Zeng Q."/>
            <person name="Gargeya S."/>
            <person name="Alvarado L."/>
            <person name="Berlin A."/>
            <person name="Chapman S.B."/>
            <person name="Chen Z."/>
            <person name="Freedman E."/>
            <person name="Gellesch M."/>
            <person name="Goldberg J."/>
            <person name="Griggs A."/>
            <person name="Gujja S."/>
            <person name="Heilman E."/>
            <person name="Heiman D."/>
            <person name="Howarth C."/>
            <person name="Mehta T."/>
            <person name="Neiman D."/>
            <person name="Pearson M."/>
            <person name="Roberts A."/>
            <person name="Saif S."/>
            <person name="Shea T."/>
            <person name="Shenoy N."/>
            <person name="Sisk P."/>
            <person name="Stolte C."/>
            <person name="Sykes S."/>
            <person name="White J."/>
            <person name="Yandava C."/>
            <person name="Haas B."/>
            <person name="Nusbaum C."/>
            <person name="Birren B."/>
        </authorList>
    </citation>
    <scope>NUCLEOTIDE SEQUENCE [LARGE SCALE GENOMIC DNA]</scope>
    <source>
        <strain evidence="6">ATCC 50818</strain>
    </source>
</reference>
<accession>F2UCK6</accession>
<dbReference type="RefSeq" id="XP_004993213.1">
    <property type="nucleotide sequence ID" value="XM_004993156.1"/>
</dbReference>
<dbReference type="GeneID" id="16073788"/>